<organism evidence="2 3">
    <name type="scientific">Aduncisulcus paluster</name>
    <dbReference type="NCBI Taxonomy" id="2918883"/>
    <lineage>
        <taxon>Eukaryota</taxon>
        <taxon>Metamonada</taxon>
        <taxon>Carpediemonas-like organisms</taxon>
        <taxon>Aduncisulcus</taxon>
    </lineage>
</organism>
<dbReference type="EMBL" id="BQXS01007910">
    <property type="protein sequence ID" value="GKT28707.1"/>
    <property type="molecule type" value="Genomic_DNA"/>
</dbReference>
<feature type="compositionally biased region" description="Polar residues" evidence="1">
    <location>
        <begin position="130"/>
        <end position="140"/>
    </location>
</feature>
<reference evidence="2" key="1">
    <citation type="submission" date="2022-03" db="EMBL/GenBank/DDBJ databases">
        <title>Draft genome sequence of Aduncisulcus paluster, a free-living microaerophilic Fornicata.</title>
        <authorList>
            <person name="Yuyama I."/>
            <person name="Kume K."/>
            <person name="Tamura T."/>
            <person name="Inagaki Y."/>
            <person name="Hashimoto T."/>
        </authorList>
    </citation>
    <scope>NUCLEOTIDE SEQUENCE</scope>
    <source>
        <strain evidence="2">NY0171</strain>
    </source>
</reference>
<gene>
    <name evidence="2" type="ORF">ADUPG1_005026</name>
</gene>
<evidence type="ECO:0000256" key="1">
    <source>
        <dbReference type="SAM" id="MobiDB-lite"/>
    </source>
</evidence>
<proteinExistence type="predicted"/>
<feature type="region of interest" description="Disordered" evidence="1">
    <location>
        <begin position="123"/>
        <end position="167"/>
    </location>
</feature>
<name>A0ABQ5K9V4_9EUKA</name>
<keyword evidence="3" id="KW-1185">Reference proteome</keyword>
<dbReference type="Proteomes" id="UP001057375">
    <property type="component" value="Unassembled WGS sequence"/>
</dbReference>
<comment type="caution">
    <text evidence="2">The sequence shown here is derived from an EMBL/GenBank/DDBJ whole genome shotgun (WGS) entry which is preliminary data.</text>
</comment>
<protein>
    <submittedName>
        <fullName evidence="2">Uncharacterized protein</fullName>
    </submittedName>
</protein>
<accession>A0ABQ5K9V4</accession>
<feature type="non-terminal residue" evidence="2">
    <location>
        <position position="1"/>
    </location>
</feature>
<evidence type="ECO:0000313" key="3">
    <source>
        <dbReference type="Proteomes" id="UP001057375"/>
    </source>
</evidence>
<sequence length="167" mass="18606">TYQAGVPEEGTDTENEDGFIPVADFDNAKVRTGELGKHTFNQLLVPVVGRGEVKGGFSQLDSQSITEDYEHERQLHKQRLFVSQDLINPEASGYHEDGCENEDKERFVGQDLNQFALRTNLTVRGRSGKPTHNQEYSSDCLNKEDQEQVASGKEQSDGQGCCNEVNP</sequence>
<evidence type="ECO:0000313" key="2">
    <source>
        <dbReference type="EMBL" id="GKT28707.1"/>
    </source>
</evidence>